<dbReference type="KEGG" id="apro:F751_1403"/>
<feature type="domain" description="Rhodanese" evidence="1">
    <location>
        <begin position="197"/>
        <end position="291"/>
    </location>
</feature>
<keyword evidence="2" id="KW-0346">Stress response</keyword>
<organism evidence="2 3">
    <name type="scientific">Auxenochlorella protothecoides</name>
    <name type="common">Green microalga</name>
    <name type="synonym">Chlorella protothecoides</name>
    <dbReference type="NCBI Taxonomy" id="3075"/>
    <lineage>
        <taxon>Eukaryota</taxon>
        <taxon>Viridiplantae</taxon>
        <taxon>Chlorophyta</taxon>
        <taxon>core chlorophytes</taxon>
        <taxon>Trebouxiophyceae</taxon>
        <taxon>Chlorellales</taxon>
        <taxon>Chlorellaceae</taxon>
        <taxon>Auxenochlorella</taxon>
    </lineage>
</organism>
<dbReference type="Pfam" id="PF00581">
    <property type="entry name" value="Rhodanese"/>
    <property type="match status" value="1"/>
</dbReference>
<accession>A0A087SEI4</accession>
<dbReference type="OrthoDB" id="566238at2759"/>
<gene>
    <name evidence="2" type="ORF">F751_1403</name>
</gene>
<dbReference type="AlphaFoldDB" id="A0A087SEI4"/>
<dbReference type="GO" id="GO:0004792">
    <property type="term" value="F:thiosulfate-cyanide sulfurtransferase activity"/>
    <property type="evidence" value="ECO:0007669"/>
    <property type="project" value="TreeGrafter"/>
</dbReference>
<dbReference type="SUPFAM" id="SSF52821">
    <property type="entry name" value="Rhodanese/Cell cycle control phosphatase"/>
    <property type="match status" value="1"/>
</dbReference>
<dbReference type="InterPro" id="IPR001763">
    <property type="entry name" value="Rhodanese-like_dom"/>
</dbReference>
<sequence length="330" mass="35372">MPSISNAGGSLTSALALTLLAWAVRWWREEASKSKAAAQSAKAGSPRVLSRFHSGISLAALKLLVETGACPHLIFDVRQDPSRPLPPELKGALCIPAGEVEEVLSHPKRWAETFGATRRPPPSDILVFLGSTAGEQEEGAAGARAAGYDRTLALAGTLAKIEEAEAQPPQDLAFLRADALGLLLMGEGARQAFPCPVTVIDVRRWEERLLFGSIRTSQALPVEELPSALNLSPGEFEELYRFPKPSQHDLVVVASRSHARAAWAATLAADAGYTQWLVLQSGHNGWRFDANVKPYHNYAAGEAPPEPEDVATELPDRDEGLAELAALGLL</sequence>
<dbReference type="Gene3D" id="3.40.250.10">
    <property type="entry name" value="Rhodanese-like domain"/>
    <property type="match status" value="1"/>
</dbReference>
<dbReference type="EMBL" id="KL662105">
    <property type="protein sequence ID" value="KFM24138.1"/>
    <property type="molecule type" value="Genomic_DNA"/>
</dbReference>
<dbReference type="RefSeq" id="XP_011397024.1">
    <property type="nucleotide sequence ID" value="XM_011398722.1"/>
</dbReference>
<name>A0A087SEI4_AUXPR</name>
<evidence type="ECO:0000313" key="2">
    <source>
        <dbReference type="EMBL" id="KFM24138.1"/>
    </source>
</evidence>
<evidence type="ECO:0000313" key="3">
    <source>
        <dbReference type="Proteomes" id="UP000028924"/>
    </source>
</evidence>
<dbReference type="PANTHER" id="PTHR44086">
    <property type="entry name" value="THIOSULFATE SULFURTRANSFERASE RDL2, MITOCHONDRIAL-RELATED"/>
    <property type="match status" value="1"/>
</dbReference>
<evidence type="ECO:0000259" key="1">
    <source>
        <dbReference type="PROSITE" id="PS50206"/>
    </source>
</evidence>
<dbReference type="InterPro" id="IPR036873">
    <property type="entry name" value="Rhodanese-like_dom_sf"/>
</dbReference>
<dbReference type="GO" id="GO:0005739">
    <property type="term" value="C:mitochondrion"/>
    <property type="evidence" value="ECO:0007669"/>
    <property type="project" value="TreeGrafter"/>
</dbReference>
<dbReference type="Proteomes" id="UP000028924">
    <property type="component" value="Unassembled WGS sequence"/>
</dbReference>
<dbReference type="eggNOG" id="ENOG502S36G">
    <property type="taxonomic scope" value="Eukaryota"/>
</dbReference>
<dbReference type="GeneID" id="23612794"/>
<dbReference type="PANTHER" id="PTHR44086:SF10">
    <property type="entry name" value="THIOSULFATE SULFURTRANSFERASE_RHODANESE-LIKE DOMAIN-CONTAINING PROTEIN 3"/>
    <property type="match status" value="1"/>
</dbReference>
<proteinExistence type="predicted"/>
<keyword evidence="3" id="KW-1185">Reference proteome</keyword>
<reference evidence="2 3" key="1">
    <citation type="journal article" date="2014" name="BMC Genomics">
        <title>Oil accumulation mechanisms of the oleaginous microalga Chlorella protothecoides revealed through its genome, transcriptomes, and proteomes.</title>
        <authorList>
            <person name="Gao C."/>
            <person name="Wang Y."/>
            <person name="Shen Y."/>
            <person name="Yan D."/>
            <person name="He X."/>
            <person name="Dai J."/>
            <person name="Wu Q."/>
        </authorList>
    </citation>
    <scope>NUCLEOTIDE SEQUENCE [LARGE SCALE GENOMIC DNA]</scope>
    <source>
        <strain evidence="2 3">0710</strain>
    </source>
</reference>
<protein>
    <submittedName>
        <fullName evidence="2">Heat shock protein 67B2</fullName>
    </submittedName>
</protein>
<dbReference type="STRING" id="3075.A0A087SEI4"/>
<dbReference type="PROSITE" id="PS50206">
    <property type="entry name" value="RHODANESE_3"/>
    <property type="match status" value="1"/>
</dbReference>